<dbReference type="Pfam" id="PF02826">
    <property type="entry name" value="2-Hacid_dh_C"/>
    <property type="match status" value="1"/>
</dbReference>
<feature type="compositionally biased region" description="Low complexity" evidence="4">
    <location>
        <begin position="86"/>
        <end position="95"/>
    </location>
</feature>
<dbReference type="EMBL" id="JAGTJQ010000008">
    <property type="protein sequence ID" value="KAH7026616.1"/>
    <property type="molecule type" value="Genomic_DNA"/>
</dbReference>
<evidence type="ECO:0000256" key="4">
    <source>
        <dbReference type="SAM" id="MobiDB-lite"/>
    </source>
</evidence>
<keyword evidence="2" id="KW-0560">Oxidoreductase</keyword>
<dbReference type="Proteomes" id="UP000756346">
    <property type="component" value="Unassembled WGS sequence"/>
</dbReference>
<dbReference type="InterPro" id="IPR050418">
    <property type="entry name" value="D-iso_2-hydroxyacid_DH_PdxB"/>
</dbReference>
<dbReference type="GO" id="GO:0051287">
    <property type="term" value="F:NAD binding"/>
    <property type="evidence" value="ECO:0007669"/>
    <property type="project" value="InterPro"/>
</dbReference>
<evidence type="ECO:0000313" key="7">
    <source>
        <dbReference type="Proteomes" id="UP000756346"/>
    </source>
</evidence>
<gene>
    <name evidence="6" type="ORF">B0I36DRAFT_331012</name>
</gene>
<dbReference type="SUPFAM" id="SSF51735">
    <property type="entry name" value="NAD(P)-binding Rossmann-fold domains"/>
    <property type="match status" value="1"/>
</dbReference>
<evidence type="ECO:0000259" key="5">
    <source>
        <dbReference type="Pfam" id="PF02826"/>
    </source>
</evidence>
<evidence type="ECO:0000256" key="2">
    <source>
        <dbReference type="ARBA" id="ARBA00023002"/>
    </source>
</evidence>
<feature type="region of interest" description="Disordered" evidence="4">
    <location>
        <begin position="81"/>
        <end position="108"/>
    </location>
</feature>
<keyword evidence="3" id="KW-0520">NAD</keyword>
<dbReference type="Gene3D" id="3.40.50.720">
    <property type="entry name" value="NAD(P)-binding Rossmann-like Domain"/>
    <property type="match status" value="2"/>
</dbReference>
<dbReference type="PANTHER" id="PTHR43761:SF1">
    <property type="entry name" value="D-ISOMER SPECIFIC 2-HYDROXYACID DEHYDROGENASE CATALYTIC DOMAIN-CONTAINING PROTEIN-RELATED"/>
    <property type="match status" value="1"/>
</dbReference>
<dbReference type="AlphaFoldDB" id="A0A9P8Y180"/>
<dbReference type="RefSeq" id="XP_046009833.1">
    <property type="nucleotide sequence ID" value="XM_046154920.1"/>
</dbReference>
<organism evidence="6 7">
    <name type="scientific">Microdochium trichocladiopsis</name>
    <dbReference type="NCBI Taxonomy" id="1682393"/>
    <lineage>
        <taxon>Eukaryota</taxon>
        <taxon>Fungi</taxon>
        <taxon>Dikarya</taxon>
        <taxon>Ascomycota</taxon>
        <taxon>Pezizomycotina</taxon>
        <taxon>Sordariomycetes</taxon>
        <taxon>Xylariomycetidae</taxon>
        <taxon>Xylariales</taxon>
        <taxon>Microdochiaceae</taxon>
        <taxon>Microdochium</taxon>
    </lineage>
</organism>
<dbReference type="PANTHER" id="PTHR43761">
    <property type="entry name" value="D-ISOMER SPECIFIC 2-HYDROXYACID DEHYDROGENASE FAMILY PROTEIN (AFU_ORTHOLOGUE AFUA_1G13630)"/>
    <property type="match status" value="1"/>
</dbReference>
<reference evidence="6" key="1">
    <citation type="journal article" date="2021" name="Nat. Commun.">
        <title>Genetic determinants of endophytism in the Arabidopsis root mycobiome.</title>
        <authorList>
            <person name="Mesny F."/>
            <person name="Miyauchi S."/>
            <person name="Thiergart T."/>
            <person name="Pickel B."/>
            <person name="Atanasova L."/>
            <person name="Karlsson M."/>
            <person name="Huettel B."/>
            <person name="Barry K.W."/>
            <person name="Haridas S."/>
            <person name="Chen C."/>
            <person name="Bauer D."/>
            <person name="Andreopoulos W."/>
            <person name="Pangilinan J."/>
            <person name="LaButti K."/>
            <person name="Riley R."/>
            <person name="Lipzen A."/>
            <person name="Clum A."/>
            <person name="Drula E."/>
            <person name="Henrissat B."/>
            <person name="Kohler A."/>
            <person name="Grigoriev I.V."/>
            <person name="Martin F.M."/>
            <person name="Hacquard S."/>
        </authorList>
    </citation>
    <scope>NUCLEOTIDE SEQUENCE</scope>
    <source>
        <strain evidence="6">MPI-CAGE-CH-0230</strain>
    </source>
</reference>
<evidence type="ECO:0000313" key="6">
    <source>
        <dbReference type="EMBL" id="KAH7026616.1"/>
    </source>
</evidence>
<dbReference type="InterPro" id="IPR036291">
    <property type="entry name" value="NAD(P)-bd_dom_sf"/>
</dbReference>
<accession>A0A9P8Y180</accession>
<feature type="domain" description="D-isomer specific 2-hydroxyacid dehydrogenase NAD-binding" evidence="5">
    <location>
        <begin position="42"/>
        <end position="211"/>
    </location>
</feature>
<comment type="similarity">
    <text evidence="1">Belongs to the D-isomer specific 2-hydroxyacid dehydrogenase family.</text>
</comment>
<dbReference type="OrthoDB" id="298012at2759"/>
<dbReference type="GeneID" id="70184466"/>
<evidence type="ECO:0000256" key="1">
    <source>
        <dbReference type="ARBA" id="ARBA00005854"/>
    </source>
</evidence>
<protein>
    <submittedName>
        <fullName evidence="6">D-isomer specific 2-hydroxyacid dehydrogenase</fullName>
    </submittedName>
</protein>
<proteinExistence type="inferred from homology"/>
<name>A0A9P8Y180_9PEZI</name>
<evidence type="ECO:0000256" key="3">
    <source>
        <dbReference type="ARBA" id="ARBA00023027"/>
    </source>
</evidence>
<dbReference type="GO" id="GO:0016491">
    <property type="term" value="F:oxidoreductase activity"/>
    <property type="evidence" value="ECO:0007669"/>
    <property type="project" value="UniProtKB-KW"/>
</dbReference>
<feature type="compositionally biased region" description="Gly residues" evidence="4">
    <location>
        <begin position="19"/>
        <end position="28"/>
    </location>
</feature>
<feature type="region of interest" description="Disordered" evidence="4">
    <location>
        <begin position="1"/>
        <end position="30"/>
    </location>
</feature>
<dbReference type="InterPro" id="IPR006140">
    <property type="entry name" value="D-isomer_DH_NAD-bd"/>
</dbReference>
<sequence length="254" mass="26833">MMGKSSRVMNQGVLHRRGGGGGDGGGSAARGWEGDDGDVMLPPRTCEAEVLGIIGYGGVGKKVEMLAKALGMKVLISGRKGGGDDTAAAATTTTTSPPPHTPGQQPERTPFTTLLRTASVVVLCCPRSPETINLISAPELALMPPHALLINVSRGGVVDEPALLEALQAKRIAGAATDVFLTEPATPDNSVLLLGEDKTRDLNLLTTPHVAWYAEETIKAYNRALQDNLRGWLGKEGRPKYPVVWYGKDSAEQE</sequence>
<keyword evidence="7" id="KW-1185">Reference proteome</keyword>
<comment type="caution">
    <text evidence="6">The sequence shown here is derived from an EMBL/GenBank/DDBJ whole genome shotgun (WGS) entry which is preliminary data.</text>
</comment>